<evidence type="ECO:0000256" key="1">
    <source>
        <dbReference type="ARBA" id="ARBA00010050"/>
    </source>
</evidence>
<dbReference type="GO" id="GO:0019905">
    <property type="term" value="F:syntaxin binding"/>
    <property type="evidence" value="ECO:0007669"/>
    <property type="project" value="TreeGrafter"/>
</dbReference>
<dbReference type="GO" id="GO:0005774">
    <property type="term" value="C:vacuolar membrane"/>
    <property type="evidence" value="ECO:0007669"/>
    <property type="project" value="TreeGrafter"/>
</dbReference>
<dbReference type="PANTHER" id="PTHR13768">
    <property type="entry name" value="SOLUBLE NSF ATTACHMENT PROTEIN SNAP"/>
    <property type="match status" value="1"/>
</dbReference>
<comment type="similarity">
    <text evidence="1">Belongs to the SNAP family.</text>
</comment>
<name>A0A087TIY5_STEMI</name>
<feature type="non-terminal residue" evidence="4">
    <location>
        <position position="312"/>
    </location>
</feature>
<organism evidence="4 5">
    <name type="scientific">Stegodyphus mimosarum</name>
    <name type="common">African social velvet spider</name>
    <dbReference type="NCBI Taxonomy" id="407821"/>
    <lineage>
        <taxon>Eukaryota</taxon>
        <taxon>Metazoa</taxon>
        <taxon>Ecdysozoa</taxon>
        <taxon>Arthropoda</taxon>
        <taxon>Chelicerata</taxon>
        <taxon>Arachnida</taxon>
        <taxon>Araneae</taxon>
        <taxon>Araneomorphae</taxon>
        <taxon>Entelegynae</taxon>
        <taxon>Eresoidea</taxon>
        <taxon>Eresidae</taxon>
        <taxon>Stegodyphus</taxon>
    </lineage>
</organism>
<evidence type="ECO:0000256" key="2">
    <source>
        <dbReference type="ARBA" id="ARBA00022448"/>
    </source>
</evidence>
<dbReference type="AlphaFoldDB" id="A0A087TIY5"/>
<protein>
    <submittedName>
        <fullName evidence="4">Alpha-soluble NSF attachment protein</fullName>
    </submittedName>
</protein>
<dbReference type="PANTHER" id="PTHR13768:SF8">
    <property type="entry name" value="ALPHA-SOLUBLE NSF ATTACHMENT PROTEIN"/>
    <property type="match status" value="1"/>
</dbReference>
<dbReference type="Gene3D" id="1.25.40.10">
    <property type="entry name" value="Tetratricopeptide repeat domain"/>
    <property type="match status" value="1"/>
</dbReference>
<keyword evidence="3" id="KW-0653">Protein transport</keyword>
<proteinExistence type="inferred from homology"/>
<gene>
    <name evidence="4" type="ORF">X975_26824</name>
</gene>
<keyword evidence="2" id="KW-0813">Transport</keyword>
<sequence length="312" mass="34715">MKEGCGWQNGMKLSLRTSHASVCNTTMVGFVSGERMLNSYDMHCHTDLAPGIMVWGGIGYRSCTRLVRIAGTLNSQCYISEVLEPVVLPYVQGLPRAIFQQDNAPPHVARIVQGFFVNCQIELLPWLACCPDLSPIENMWSMVAERLTQITSQAATPAAGSAFSEAASLRLKMDNRHDAAACYIDAGNCYKKSDPHEAIKCILKAIEFYTDMGRFTVAAKHHMTVAEIYETEMADIEKAMHHYEQAADYFRGEESNRCSESRLQVIHMPSMEHNVLNGVERNPSTSIHTIVAALGESQNSAYHVLQAKFYQA</sequence>
<keyword evidence="5" id="KW-1185">Reference proteome</keyword>
<evidence type="ECO:0000313" key="4">
    <source>
        <dbReference type="EMBL" id="KFM65074.1"/>
    </source>
</evidence>
<dbReference type="GO" id="GO:0006886">
    <property type="term" value="P:intracellular protein transport"/>
    <property type="evidence" value="ECO:0007669"/>
    <property type="project" value="InterPro"/>
</dbReference>
<dbReference type="InterPro" id="IPR011990">
    <property type="entry name" value="TPR-like_helical_dom_sf"/>
</dbReference>
<dbReference type="InterPro" id="IPR000744">
    <property type="entry name" value="NSF_attach"/>
</dbReference>
<reference evidence="4 5" key="1">
    <citation type="submission" date="2013-11" db="EMBL/GenBank/DDBJ databases">
        <title>Genome sequencing of Stegodyphus mimosarum.</title>
        <authorList>
            <person name="Bechsgaard J."/>
        </authorList>
    </citation>
    <scope>NUCLEOTIDE SEQUENCE [LARGE SCALE GENOMIC DNA]</scope>
</reference>
<dbReference type="GO" id="GO:0005483">
    <property type="term" value="F:soluble NSF attachment protein activity"/>
    <property type="evidence" value="ECO:0007669"/>
    <property type="project" value="TreeGrafter"/>
</dbReference>
<dbReference type="GO" id="GO:0035494">
    <property type="term" value="P:SNARE complex disassembly"/>
    <property type="evidence" value="ECO:0007669"/>
    <property type="project" value="TreeGrafter"/>
</dbReference>
<dbReference type="Proteomes" id="UP000054359">
    <property type="component" value="Unassembled WGS sequence"/>
</dbReference>
<dbReference type="SUPFAM" id="SSF48452">
    <property type="entry name" value="TPR-like"/>
    <property type="match status" value="1"/>
</dbReference>
<dbReference type="EMBL" id="KK115418">
    <property type="protein sequence ID" value="KFM65074.1"/>
    <property type="molecule type" value="Genomic_DNA"/>
</dbReference>
<dbReference type="GO" id="GO:0031201">
    <property type="term" value="C:SNARE complex"/>
    <property type="evidence" value="ECO:0007669"/>
    <property type="project" value="TreeGrafter"/>
</dbReference>
<accession>A0A087TIY5</accession>
<dbReference type="STRING" id="407821.A0A087TIY5"/>
<dbReference type="OrthoDB" id="7787442at2759"/>
<evidence type="ECO:0000313" key="5">
    <source>
        <dbReference type="Proteomes" id="UP000054359"/>
    </source>
</evidence>
<evidence type="ECO:0000256" key="3">
    <source>
        <dbReference type="ARBA" id="ARBA00022927"/>
    </source>
</evidence>
<dbReference type="Pfam" id="PF14938">
    <property type="entry name" value="SNAP"/>
    <property type="match status" value="1"/>
</dbReference>